<accession>A0A8J2KQ43</accession>
<sequence>TVVVGVGTVWEDIIWTRLNHRVDERVLGPRGPRTCGIVAKVGRDERIKEVFSTKEVTQEESPRTRVR</sequence>
<feature type="non-terminal residue" evidence="1">
    <location>
        <position position="1"/>
    </location>
</feature>
<gene>
    <name evidence="1" type="ORF">AFUS01_LOCUS31366</name>
</gene>
<dbReference type="EMBL" id="CAJVCH010496984">
    <property type="protein sequence ID" value="CAG7821003.1"/>
    <property type="molecule type" value="Genomic_DNA"/>
</dbReference>
<organism evidence="1 2">
    <name type="scientific">Allacma fusca</name>
    <dbReference type="NCBI Taxonomy" id="39272"/>
    <lineage>
        <taxon>Eukaryota</taxon>
        <taxon>Metazoa</taxon>
        <taxon>Ecdysozoa</taxon>
        <taxon>Arthropoda</taxon>
        <taxon>Hexapoda</taxon>
        <taxon>Collembola</taxon>
        <taxon>Symphypleona</taxon>
        <taxon>Sminthuridae</taxon>
        <taxon>Allacma</taxon>
    </lineage>
</organism>
<reference evidence="1" key="1">
    <citation type="submission" date="2021-06" db="EMBL/GenBank/DDBJ databases">
        <authorList>
            <person name="Hodson N. C."/>
            <person name="Mongue J. A."/>
            <person name="Jaron S. K."/>
        </authorList>
    </citation>
    <scope>NUCLEOTIDE SEQUENCE</scope>
</reference>
<dbReference type="AlphaFoldDB" id="A0A8J2KQ43"/>
<protein>
    <submittedName>
        <fullName evidence="1">Uncharacterized protein</fullName>
    </submittedName>
</protein>
<comment type="caution">
    <text evidence="1">The sequence shown here is derived from an EMBL/GenBank/DDBJ whole genome shotgun (WGS) entry which is preliminary data.</text>
</comment>
<evidence type="ECO:0000313" key="1">
    <source>
        <dbReference type="EMBL" id="CAG7821003.1"/>
    </source>
</evidence>
<evidence type="ECO:0000313" key="2">
    <source>
        <dbReference type="Proteomes" id="UP000708208"/>
    </source>
</evidence>
<proteinExistence type="predicted"/>
<dbReference type="Proteomes" id="UP000708208">
    <property type="component" value="Unassembled WGS sequence"/>
</dbReference>
<name>A0A8J2KQ43_9HEXA</name>
<keyword evidence="2" id="KW-1185">Reference proteome</keyword>